<comment type="caution">
    <text evidence="1">The sequence shown here is derived from an EMBL/GenBank/DDBJ whole genome shotgun (WGS) entry which is preliminary data.</text>
</comment>
<sequence>MSSVVTFFVAPDDAEEAVAAWEGLVSGFSAEGPDSLPEADDPRVVAGGDDGGPVVLALSARLVDALGGADPARLHEVAVAWIRQRAEDGETIGPDVAGGILAGLGALAHGRTARDHGLYCWVAQVA</sequence>
<dbReference type="RefSeq" id="WP_323448322.1">
    <property type="nucleotide sequence ID" value="NZ_BSBI01000007.1"/>
</dbReference>
<protein>
    <submittedName>
        <fullName evidence="1">Uncharacterized protein</fullName>
    </submittedName>
</protein>
<evidence type="ECO:0000313" key="1">
    <source>
        <dbReference type="EMBL" id="GLF96289.1"/>
    </source>
</evidence>
<evidence type="ECO:0000313" key="2">
    <source>
        <dbReference type="Proteomes" id="UP001291653"/>
    </source>
</evidence>
<accession>A0ABQ5P103</accession>
<organism evidence="1 2">
    <name type="scientific">Streptomyces yaizuensis</name>
    <dbReference type="NCBI Taxonomy" id="2989713"/>
    <lineage>
        <taxon>Bacteria</taxon>
        <taxon>Bacillati</taxon>
        <taxon>Actinomycetota</taxon>
        <taxon>Actinomycetes</taxon>
        <taxon>Kitasatosporales</taxon>
        <taxon>Streptomycetaceae</taxon>
        <taxon>Streptomyces</taxon>
    </lineage>
</organism>
<dbReference type="EMBL" id="BSBI01000007">
    <property type="protein sequence ID" value="GLF96289.1"/>
    <property type="molecule type" value="Genomic_DNA"/>
</dbReference>
<proteinExistence type="predicted"/>
<keyword evidence="2" id="KW-1185">Reference proteome</keyword>
<reference evidence="1 2" key="1">
    <citation type="submission" date="2022-10" db="EMBL/GenBank/DDBJ databases">
        <title>Draft genome sequence of Streptomyces sp. YSPA8.</title>
        <authorList>
            <person name="Moriuchi R."/>
            <person name="Dohra H."/>
            <person name="Yamamura H."/>
            <person name="Kodani S."/>
        </authorList>
    </citation>
    <scope>NUCLEOTIDE SEQUENCE [LARGE SCALE GENOMIC DNA]</scope>
    <source>
        <strain evidence="1 2">YSPA8</strain>
    </source>
</reference>
<name>A0ABQ5P103_9ACTN</name>
<gene>
    <name evidence="1" type="ORF">SYYSPA8_18350</name>
</gene>
<dbReference type="Proteomes" id="UP001291653">
    <property type="component" value="Unassembled WGS sequence"/>
</dbReference>